<sequence>MPTALRVFVPFALAYLLSYLLRVVNAVAGAPVTAEFDLSPAQLGLMTSLFYMGFVITQFPLGILMDRYGPRRVEAGMWVVGAAGCVVFATAGDSSQLFLGRFLIGVGASIALMGPMTAYRHWFPPEQRALIVGLHMACGGVGSALGGGPTEALMDAIGWRGVFLVIGAATIAASLLILTVVPRRHEPRHPTDTRILAREMFAVLTSRTLWRIAPLAATVQIGLLAVVSLWAGPWLRQVVEMPTDEAAAWLSATSVGLIAGFLGYGVIFSRAERYGLSMHVFVIGAIAVMLCPILFIVLPLEATPPIWILYAAIGPVAVHTYNITSQQFPVEMAARVNTALNLVVFACAFLGQWGFSLILDLYRNDEGAPTREGFQVAFVALLAIQLVAMLPLLLAKSREPEPAPVRPS</sequence>
<dbReference type="Gene3D" id="1.20.1250.20">
    <property type="entry name" value="MFS general substrate transporter like domains"/>
    <property type="match status" value="1"/>
</dbReference>
<reference evidence="8 9" key="1">
    <citation type="submission" date="2018-05" db="EMBL/GenBank/DDBJ databases">
        <title>Acuticoccus sediminis sp. nov., isolated from deep-sea sediment of Indian Ocean.</title>
        <authorList>
            <person name="Liu X."/>
            <person name="Lai Q."/>
            <person name="Du Y."/>
            <person name="Sun F."/>
            <person name="Zhang X."/>
            <person name="Wang S."/>
            <person name="Shao Z."/>
        </authorList>
    </citation>
    <scope>NUCLEOTIDE SEQUENCE [LARGE SCALE GENOMIC DNA]</scope>
    <source>
        <strain evidence="8 9">PTG4-2</strain>
    </source>
</reference>
<feature type="transmembrane region" description="Helical" evidence="6">
    <location>
        <begin position="375"/>
        <end position="394"/>
    </location>
</feature>
<evidence type="ECO:0000313" key="9">
    <source>
        <dbReference type="Proteomes" id="UP000249590"/>
    </source>
</evidence>
<feature type="transmembrane region" description="Helical" evidence="6">
    <location>
        <begin position="45"/>
        <end position="63"/>
    </location>
</feature>
<dbReference type="InterPro" id="IPR011701">
    <property type="entry name" value="MFS"/>
</dbReference>
<comment type="caution">
    <text evidence="8">The sequence shown here is derived from an EMBL/GenBank/DDBJ whole genome shotgun (WGS) entry which is preliminary data.</text>
</comment>
<evidence type="ECO:0000256" key="5">
    <source>
        <dbReference type="ARBA" id="ARBA00023136"/>
    </source>
</evidence>
<feature type="transmembrane region" description="Helical" evidence="6">
    <location>
        <begin position="159"/>
        <end position="181"/>
    </location>
</feature>
<keyword evidence="4 6" id="KW-1133">Transmembrane helix</keyword>
<dbReference type="InterPro" id="IPR020846">
    <property type="entry name" value="MFS_dom"/>
</dbReference>
<feature type="transmembrane region" description="Helical" evidence="6">
    <location>
        <begin position="75"/>
        <end position="92"/>
    </location>
</feature>
<dbReference type="PROSITE" id="PS50850">
    <property type="entry name" value="MFS"/>
    <property type="match status" value="1"/>
</dbReference>
<dbReference type="Pfam" id="PF07690">
    <property type="entry name" value="MFS_1"/>
    <property type="match status" value="1"/>
</dbReference>
<evidence type="ECO:0000256" key="3">
    <source>
        <dbReference type="ARBA" id="ARBA00022692"/>
    </source>
</evidence>
<evidence type="ECO:0000256" key="6">
    <source>
        <dbReference type="SAM" id="Phobius"/>
    </source>
</evidence>
<feature type="transmembrane region" description="Helical" evidence="6">
    <location>
        <begin position="306"/>
        <end position="324"/>
    </location>
</feature>
<dbReference type="AlphaFoldDB" id="A0A8B2NT01"/>
<dbReference type="EMBL" id="QHHQ01000003">
    <property type="protein sequence ID" value="RAI00584.1"/>
    <property type="molecule type" value="Genomic_DNA"/>
</dbReference>
<dbReference type="GO" id="GO:0022857">
    <property type="term" value="F:transmembrane transporter activity"/>
    <property type="evidence" value="ECO:0007669"/>
    <property type="project" value="InterPro"/>
</dbReference>
<evidence type="ECO:0000256" key="2">
    <source>
        <dbReference type="ARBA" id="ARBA00022475"/>
    </source>
</evidence>
<proteinExistence type="predicted"/>
<keyword evidence="9" id="KW-1185">Reference proteome</keyword>
<evidence type="ECO:0000313" key="8">
    <source>
        <dbReference type="EMBL" id="RAI00584.1"/>
    </source>
</evidence>
<name>A0A8B2NT01_9HYPH</name>
<dbReference type="InterPro" id="IPR050189">
    <property type="entry name" value="MFS_Efflux_Transporters"/>
</dbReference>
<feature type="transmembrane region" description="Helical" evidence="6">
    <location>
        <begin position="280"/>
        <end position="300"/>
    </location>
</feature>
<keyword evidence="5 6" id="KW-0472">Membrane</keyword>
<protein>
    <recommendedName>
        <fullName evidence="7">Major facilitator superfamily (MFS) profile domain-containing protein</fullName>
    </recommendedName>
</protein>
<comment type="subcellular location">
    <subcellularLocation>
        <location evidence="1">Cell membrane</location>
        <topology evidence="1">Multi-pass membrane protein</topology>
    </subcellularLocation>
</comment>
<keyword evidence="2" id="KW-1003">Cell membrane</keyword>
<dbReference type="RefSeq" id="WP_111346661.1">
    <property type="nucleotide sequence ID" value="NZ_QHHQ01000003.1"/>
</dbReference>
<feature type="transmembrane region" description="Helical" evidence="6">
    <location>
        <begin position="208"/>
        <end position="231"/>
    </location>
</feature>
<evidence type="ECO:0000256" key="1">
    <source>
        <dbReference type="ARBA" id="ARBA00004651"/>
    </source>
</evidence>
<evidence type="ECO:0000259" key="7">
    <source>
        <dbReference type="PROSITE" id="PS50850"/>
    </source>
</evidence>
<feature type="transmembrane region" description="Helical" evidence="6">
    <location>
        <begin position="129"/>
        <end position="147"/>
    </location>
</feature>
<dbReference type="Proteomes" id="UP000249590">
    <property type="component" value="Unassembled WGS sequence"/>
</dbReference>
<organism evidence="8 9">
    <name type="scientific">Acuticoccus sediminis</name>
    <dbReference type="NCBI Taxonomy" id="2184697"/>
    <lineage>
        <taxon>Bacteria</taxon>
        <taxon>Pseudomonadati</taxon>
        <taxon>Pseudomonadota</taxon>
        <taxon>Alphaproteobacteria</taxon>
        <taxon>Hyphomicrobiales</taxon>
        <taxon>Amorphaceae</taxon>
        <taxon>Acuticoccus</taxon>
    </lineage>
</organism>
<dbReference type="SUPFAM" id="SSF103473">
    <property type="entry name" value="MFS general substrate transporter"/>
    <property type="match status" value="1"/>
</dbReference>
<accession>A0A8B2NT01</accession>
<evidence type="ECO:0000256" key="4">
    <source>
        <dbReference type="ARBA" id="ARBA00022989"/>
    </source>
</evidence>
<feature type="transmembrane region" description="Helical" evidence="6">
    <location>
        <begin position="98"/>
        <end position="117"/>
    </location>
</feature>
<dbReference type="GO" id="GO:0005886">
    <property type="term" value="C:plasma membrane"/>
    <property type="evidence" value="ECO:0007669"/>
    <property type="project" value="UniProtKB-SubCell"/>
</dbReference>
<dbReference type="PANTHER" id="PTHR43124">
    <property type="entry name" value="PURINE EFFLUX PUMP PBUE"/>
    <property type="match status" value="1"/>
</dbReference>
<keyword evidence="3 6" id="KW-0812">Transmembrane</keyword>
<dbReference type="InterPro" id="IPR036259">
    <property type="entry name" value="MFS_trans_sf"/>
</dbReference>
<dbReference type="OrthoDB" id="272777at2"/>
<feature type="transmembrane region" description="Helical" evidence="6">
    <location>
        <begin position="336"/>
        <end position="355"/>
    </location>
</feature>
<dbReference type="PANTHER" id="PTHR43124:SF3">
    <property type="entry name" value="CHLORAMPHENICOL EFFLUX PUMP RV0191"/>
    <property type="match status" value="1"/>
</dbReference>
<feature type="transmembrane region" description="Helical" evidence="6">
    <location>
        <begin position="246"/>
        <end position="268"/>
    </location>
</feature>
<feature type="domain" description="Major facilitator superfamily (MFS) profile" evidence="7">
    <location>
        <begin position="7"/>
        <end position="400"/>
    </location>
</feature>
<gene>
    <name evidence="8" type="ORF">DLJ53_15090</name>
</gene>